<dbReference type="NCBIfam" id="TIGR03663">
    <property type="entry name" value="flippase activity-associated protein Agl23"/>
    <property type="match status" value="1"/>
</dbReference>
<proteinExistence type="predicted"/>
<dbReference type="InterPro" id="IPR038731">
    <property type="entry name" value="RgtA/B/C-like"/>
</dbReference>
<dbReference type="PANTHER" id="PTHR41710">
    <property type="entry name" value="GLYCOSYL TRANSFERASE, FAMILY 39"/>
    <property type="match status" value="1"/>
</dbReference>
<evidence type="ECO:0000256" key="1">
    <source>
        <dbReference type="SAM" id="Phobius"/>
    </source>
</evidence>
<keyword evidence="1" id="KW-1133">Transmembrane helix</keyword>
<evidence type="ECO:0000313" key="4">
    <source>
        <dbReference type="Proteomes" id="UP001596447"/>
    </source>
</evidence>
<dbReference type="InterPro" id="IPR016950">
    <property type="entry name" value="Manno-Trfase_MA4085_prd"/>
</dbReference>
<dbReference type="Proteomes" id="UP001596447">
    <property type="component" value="Unassembled WGS sequence"/>
</dbReference>
<comment type="caution">
    <text evidence="3">The sequence shown here is derived from an EMBL/GenBank/DDBJ whole genome shotgun (WGS) entry which is preliminary data.</text>
</comment>
<dbReference type="RefSeq" id="WP_279529918.1">
    <property type="nucleotide sequence ID" value="NZ_CP122312.1"/>
</dbReference>
<organism evidence="3 4">
    <name type="scientific">Halospeciosus flavus</name>
    <dbReference type="NCBI Taxonomy" id="3032283"/>
    <lineage>
        <taxon>Archaea</taxon>
        <taxon>Methanobacteriati</taxon>
        <taxon>Methanobacteriota</taxon>
        <taxon>Stenosarchaea group</taxon>
        <taxon>Halobacteria</taxon>
        <taxon>Halobacteriales</taxon>
        <taxon>Halobacteriaceae</taxon>
        <taxon>Halospeciosus</taxon>
    </lineage>
</organism>
<feature type="transmembrane region" description="Helical" evidence="1">
    <location>
        <begin position="111"/>
        <end position="131"/>
    </location>
</feature>
<accession>A0ABD5Z4B5</accession>
<dbReference type="InterPro" id="IPR019962">
    <property type="entry name" value="CHP03663"/>
</dbReference>
<dbReference type="InterPro" id="IPR006311">
    <property type="entry name" value="TAT_signal"/>
</dbReference>
<sequence length="555" mass="60760">MTDSTHALDRRHVLGGVLAVTALALLARFAFLGARIFHWDEGRVGYWVLRYAATEAWNYRPIVHGPFLFHVNKYVFALAGASDFTARAVVALVGGLLPLSAWLFRERLRDVEVVALAAFLALNPVLLYYSRFMRNDVLVGGFALVALGFAVRTLDTREPWYLYPATLSLALAFTTKENAFVYVGGWVGALALVVDHRVVAEEYGWLTEYDAVVDAVRDPSDEAREWFAVLLTLPVLAFLVLGFFYAPRPDLWNALPNPVATLGLFASALVTAWTEFVATWVGGHSSNYVSYFVDALKVHYRAALPLTVFAVVGFLYDRYTGEAPRDFVAFCSYLGFASLAVYPAITDISGHWSVVHAVLPLTVPAAVGVGLVVERGRAALRSEDRVGVALAAIVLLAVVAQVGVTAAQTSYVAPQDEDNVLVQYGQPGSDLRPALRDVETIAPANEGVDVLYYGEHFYVAGEQVAQTPPGPQKWLWRMPLPWYFERYGATVDSTISTTPVEESPPPVVVALAKHHDELAPKLEGYSARTYELTSTNTEVVFYVDQSALANATATA</sequence>
<dbReference type="PANTHER" id="PTHR41710:SF2">
    <property type="entry name" value="GLYCOSYL TRANSFERASE FAMILY 39_83 DOMAIN-CONTAINING PROTEIN"/>
    <property type="match status" value="1"/>
</dbReference>
<protein>
    <submittedName>
        <fullName evidence="3">Flippase activity-associated protein Agl23</fullName>
    </submittedName>
</protein>
<feature type="transmembrane region" description="Helical" evidence="1">
    <location>
        <begin position="327"/>
        <end position="345"/>
    </location>
</feature>
<feature type="transmembrane region" description="Helical" evidence="1">
    <location>
        <begin position="258"/>
        <end position="278"/>
    </location>
</feature>
<feature type="transmembrane region" description="Helical" evidence="1">
    <location>
        <begin position="226"/>
        <end position="246"/>
    </location>
</feature>
<feature type="transmembrane region" description="Helical" evidence="1">
    <location>
        <begin position="351"/>
        <end position="373"/>
    </location>
</feature>
<dbReference type="PIRSF" id="PIRSF030218">
    <property type="entry name" value="Mannosyltr_MA4085_prd"/>
    <property type="match status" value="1"/>
</dbReference>
<feature type="transmembrane region" description="Helical" evidence="1">
    <location>
        <begin position="137"/>
        <end position="154"/>
    </location>
</feature>
<gene>
    <name evidence="3" type="ORF">ACFQJ9_11365</name>
</gene>
<name>A0ABD5Z4B5_9EURY</name>
<feature type="transmembrane region" description="Helical" evidence="1">
    <location>
        <begin position="385"/>
        <end position="404"/>
    </location>
</feature>
<dbReference type="Pfam" id="PF13231">
    <property type="entry name" value="PMT_2"/>
    <property type="match status" value="1"/>
</dbReference>
<evidence type="ECO:0000313" key="3">
    <source>
        <dbReference type="EMBL" id="MFC7199998.1"/>
    </source>
</evidence>
<keyword evidence="1" id="KW-0812">Transmembrane</keyword>
<feature type="transmembrane region" description="Helical" evidence="1">
    <location>
        <begin position="12"/>
        <end position="37"/>
    </location>
</feature>
<feature type="transmembrane region" description="Helical" evidence="1">
    <location>
        <begin position="84"/>
        <end position="104"/>
    </location>
</feature>
<keyword evidence="4" id="KW-1185">Reference proteome</keyword>
<dbReference type="PROSITE" id="PS51318">
    <property type="entry name" value="TAT"/>
    <property type="match status" value="1"/>
</dbReference>
<feature type="domain" description="Glycosyltransferase RgtA/B/C/D-like" evidence="2">
    <location>
        <begin position="64"/>
        <end position="206"/>
    </location>
</feature>
<reference evidence="3 4" key="1">
    <citation type="journal article" date="2019" name="Int. J. Syst. Evol. Microbiol.">
        <title>The Global Catalogue of Microorganisms (GCM) 10K type strain sequencing project: providing services to taxonomists for standard genome sequencing and annotation.</title>
        <authorList>
            <consortium name="The Broad Institute Genomics Platform"/>
            <consortium name="The Broad Institute Genome Sequencing Center for Infectious Disease"/>
            <person name="Wu L."/>
            <person name="Ma J."/>
        </authorList>
    </citation>
    <scope>NUCLEOTIDE SEQUENCE [LARGE SCALE GENOMIC DNA]</scope>
    <source>
        <strain evidence="3 4">XZGYJ-43</strain>
    </source>
</reference>
<keyword evidence="1" id="KW-0472">Membrane</keyword>
<dbReference type="AlphaFoldDB" id="A0ABD5Z4B5"/>
<evidence type="ECO:0000259" key="2">
    <source>
        <dbReference type="Pfam" id="PF13231"/>
    </source>
</evidence>
<feature type="transmembrane region" description="Helical" evidence="1">
    <location>
        <begin position="298"/>
        <end position="315"/>
    </location>
</feature>
<dbReference type="EMBL" id="JBHTAR010000011">
    <property type="protein sequence ID" value="MFC7199998.1"/>
    <property type="molecule type" value="Genomic_DNA"/>
</dbReference>